<comment type="caution">
    <text evidence="1">The sequence shown here is derived from an EMBL/GenBank/DDBJ whole genome shotgun (WGS) entry which is preliminary data.</text>
</comment>
<keyword evidence="2" id="KW-1185">Reference proteome</keyword>
<proteinExistence type="predicted"/>
<organism evidence="1 2">
    <name type="scientific">Gigaspora margarita</name>
    <dbReference type="NCBI Taxonomy" id="4874"/>
    <lineage>
        <taxon>Eukaryota</taxon>
        <taxon>Fungi</taxon>
        <taxon>Fungi incertae sedis</taxon>
        <taxon>Mucoromycota</taxon>
        <taxon>Glomeromycotina</taxon>
        <taxon>Glomeromycetes</taxon>
        <taxon>Diversisporales</taxon>
        <taxon>Gigasporaceae</taxon>
        <taxon>Gigaspora</taxon>
    </lineage>
</organism>
<dbReference type="PANTHER" id="PTHR35871">
    <property type="entry name" value="EXPRESSED PROTEIN"/>
    <property type="match status" value="1"/>
</dbReference>
<dbReference type="EMBL" id="CAJVQB010061846">
    <property type="protein sequence ID" value="CAG8840027.1"/>
    <property type="molecule type" value="Genomic_DNA"/>
</dbReference>
<protein>
    <submittedName>
        <fullName evidence="1">46460_t:CDS:1</fullName>
    </submittedName>
</protein>
<accession>A0ABN7WT02</accession>
<sequence length="232" mass="27082">MKELEPFLLEYDNKDLTKLVKKNISSEEKRHCEYKLRRKGHGRSIHISEFLCEPLGRVHLNEEQHTVYPEIPKWYVTELLEIVQTIKQLERAIDILEIALPDTIFVFEFDNSSSHGAFAKDVLIASKMSYGGKQSKLRPGRFSDSTLQAMNRQLRGKYIKCSKDEDEIMHTRGAIKRYSRSYCDYTFKGLKKTVPEAFDSMDIITIRKFARKAWRYMDGYRKGLIPSAAKFA</sequence>
<evidence type="ECO:0000313" key="2">
    <source>
        <dbReference type="Proteomes" id="UP000789901"/>
    </source>
</evidence>
<gene>
    <name evidence="1" type="ORF">GMARGA_LOCUS34721</name>
</gene>
<name>A0ABN7WT02_GIGMA</name>
<dbReference type="Proteomes" id="UP000789901">
    <property type="component" value="Unassembled WGS sequence"/>
</dbReference>
<reference evidence="1 2" key="1">
    <citation type="submission" date="2021-06" db="EMBL/GenBank/DDBJ databases">
        <authorList>
            <person name="Kallberg Y."/>
            <person name="Tangrot J."/>
            <person name="Rosling A."/>
        </authorList>
    </citation>
    <scope>NUCLEOTIDE SEQUENCE [LARGE SCALE GENOMIC DNA]</scope>
    <source>
        <strain evidence="1 2">120-4 pot B 10/14</strain>
    </source>
</reference>
<feature type="non-terminal residue" evidence="1">
    <location>
        <position position="232"/>
    </location>
</feature>
<evidence type="ECO:0000313" key="1">
    <source>
        <dbReference type="EMBL" id="CAG8840027.1"/>
    </source>
</evidence>
<dbReference type="PANTHER" id="PTHR35871:SF1">
    <property type="entry name" value="CXC1-LIKE CYSTEINE CLUSTER ASSOCIATED WITH KDZ TRANSPOSASES DOMAIN-CONTAINING PROTEIN"/>
    <property type="match status" value="1"/>
</dbReference>